<feature type="compositionally biased region" description="Basic residues" evidence="1">
    <location>
        <begin position="151"/>
        <end position="161"/>
    </location>
</feature>
<sequence length="195" mass="20924">MKAGARVAAGVGLGYLLGRSKKMRLALMIAAAGATGKTGVTPGKLLQQGLGKLGETPELSQLTGVARDQLINAAKAAAVTAASQRIESLTERLQEGGKSSSRSERTDEEEPDETGETEDRSADVDSEESEEPEEESAEEPEEDEEEPQRPPRARRTATRRRTGGDEDEGSQPAPTRARRSTRASTGRTPVRRARR</sequence>
<evidence type="ECO:0000256" key="1">
    <source>
        <dbReference type="SAM" id="MobiDB-lite"/>
    </source>
</evidence>
<dbReference type="EMBL" id="JAANOU010000001">
    <property type="protein sequence ID" value="NIH80586.1"/>
    <property type="molecule type" value="Genomic_DNA"/>
</dbReference>
<feature type="compositionally biased region" description="Acidic residues" evidence="1">
    <location>
        <begin position="124"/>
        <end position="146"/>
    </location>
</feature>
<evidence type="ECO:0000313" key="2">
    <source>
        <dbReference type="EMBL" id="NIH80586.1"/>
    </source>
</evidence>
<feature type="region of interest" description="Disordered" evidence="1">
    <location>
        <begin position="88"/>
        <end position="195"/>
    </location>
</feature>
<accession>A0ABX0SZ60</accession>
<feature type="compositionally biased region" description="Acidic residues" evidence="1">
    <location>
        <begin position="106"/>
        <end position="116"/>
    </location>
</feature>
<name>A0ABX0SZ60_9PSEU</name>
<evidence type="ECO:0000313" key="3">
    <source>
        <dbReference type="Proteomes" id="UP000754495"/>
    </source>
</evidence>
<reference evidence="2 3" key="1">
    <citation type="submission" date="2020-03" db="EMBL/GenBank/DDBJ databases">
        <title>Sequencing the genomes of 1000 actinobacteria strains.</title>
        <authorList>
            <person name="Klenk H.-P."/>
        </authorList>
    </citation>
    <scope>NUCLEOTIDE SEQUENCE [LARGE SCALE GENOMIC DNA]</scope>
    <source>
        <strain evidence="2 3">DSM 45668</strain>
    </source>
</reference>
<organism evidence="2 3">
    <name type="scientific">Amycolatopsis viridis</name>
    <dbReference type="NCBI Taxonomy" id="185678"/>
    <lineage>
        <taxon>Bacteria</taxon>
        <taxon>Bacillati</taxon>
        <taxon>Actinomycetota</taxon>
        <taxon>Actinomycetes</taxon>
        <taxon>Pseudonocardiales</taxon>
        <taxon>Pseudonocardiaceae</taxon>
        <taxon>Amycolatopsis</taxon>
    </lineage>
</organism>
<feature type="compositionally biased region" description="Basic and acidic residues" evidence="1">
    <location>
        <begin position="88"/>
        <end position="105"/>
    </location>
</feature>
<keyword evidence="3" id="KW-1185">Reference proteome</keyword>
<protein>
    <submittedName>
        <fullName evidence="2">Cobalamin biosynthesis protein CobT</fullName>
    </submittedName>
</protein>
<gene>
    <name evidence="2" type="ORF">FHX46_003116</name>
</gene>
<dbReference type="Proteomes" id="UP000754495">
    <property type="component" value="Unassembled WGS sequence"/>
</dbReference>
<proteinExistence type="predicted"/>
<dbReference type="RefSeq" id="WP_167115050.1">
    <property type="nucleotide sequence ID" value="NZ_JAANOU010000001.1"/>
</dbReference>
<comment type="caution">
    <text evidence="2">The sequence shown here is derived from an EMBL/GenBank/DDBJ whole genome shotgun (WGS) entry which is preliminary data.</text>
</comment>